<gene>
    <name evidence="2" type="ORF">GCM10023086_37650</name>
</gene>
<name>A0ABP8G246_9ACTN</name>
<feature type="compositionally biased region" description="Pro residues" evidence="1">
    <location>
        <begin position="46"/>
        <end position="57"/>
    </location>
</feature>
<dbReference type="RefSeq" id="WP_345662709.1">
    <property type="nucleotide sequence ID" value="NZ_BAABET010000005.1"/>
</dbReference>
<feature type="region of interest" description="Disordered" evidence="1">
    <location>
        <begin position="1"/>
        <end position="423"/>
    </location>
</feature>
<comment type="caution">
    <text evidence="2">The sequence shown here is derived from an EMBL/GenBank/DDBJ whole genome shotgun (WGS) entry which is preliminary data.</text>
</comment>
<feature type="region of interest" description="Disordered" evidence="1">
    <location>
        <begin position="448"/>
        <end position="479"/>
    </location>
</feature>
<feature type="compositionally biased region" description="Low complexity" evidence="1">
    <location>
        <begin position="136"/>
        <end position="151"/>
    </location>
</feature>
<dbReference type="EMBL" id="BAABET010000005">
    <property type="protein sequence ID" value="GAA4315703.1"/>
    <property type="molecule type" value="Genomic_DNA"/>
</dbReference>
<protein>
    <submittedName>
        <fullName evidence="2">Uncharacterized protein</fullName>
    </submittedName>
</protein>
<keyword evidence="3" id="KW-1185">Reference proteome</keyword>
<dbReference type="Proteomes" id="UP001501115">
    <property type="component" value="Unassembled WGS sequence"/>
</dbReference>
<evidence type="ECO:0000256" key="1">
    <source>
        <dbReference type="SAM" id="MobiDB-lite"/>
    </source>
</evidence>
<feature type="compositionally biased region" description="Low complexity" evidence="1">
    <location>
        <begin position="233"/>
        <end position="254"/>
    </location>
</feature>
<reference evidence="3" key="1">
    <citation type="journal article" date="2019" name="Int. J. Syst. Evol. Microbiol.">
        <title>The Global Catalogue of Microorganisms (GCM) 10K type strain sequencing project: providing services to taxonomists for standard genome sequencing and annotation.</title>
        <authorList>
            <consortium name="The Broad Institute Genomics Platform"/>
            <consortium name="The Broad Institute Genome Sequencing Center for Infectious Disease"/>
            <person name="Wu L."/>
            <person name="Ma J."/>
        </authorList>
    </citation>
    <scope>NUCLEOTIDE SEQUENCE [LARGE SCALE GENOMIC DNA]</scope>
    <source>
        <strain evidence="3">JCM 31290</strain>
    </source>
</reference>
<accession>A0ABP8G246</accession>
<feature type="compositionally biased region" description="Gly residues" evidence="1">
    <location>
        <begin position="410"/>
        <end position="421"/>
    </location>
</feature>
<feature type="region of interest" description="Disordered" evidence="1">
    <location>
        <begin position="581"/>
        <end position="607"/>
    </location>
</feature>
<feature type="compositionally biased region" description="Pro residues" evidence="1">
    <location>
        <begin position="303"/>
        <end position="313"/>
    </location>
</feature>
<feature type="compositionally biased region" description="Polar residues" evidence="1">
    <location>
        <begin position="177"/>
        <end position="186"/>
    </location>
</feature>
<evidence type="ECO:0000313" key="2">
    <source>
        <dbReference type="EMBL" id="GAA4315703.1"/>
    </source>
</evidence>
<evidence type="ECO:0000313" key="3">
    <source>
        <dbReference type="Proteomes" id="UP001501115"/>
    </source>
</evidence>
<sequence>MTQSGQGEEPSARPAREGIVLPSDGGEPLLPGMTGGPGDAPAGRRPGPPPTGQPPASAPAGGQTWGEPWGPDQQTPPPSQGQSWQSPPPQQWTEPPAWGAQPPATGSLPGEGTPNPYTDPYGGPTGDAQPPAAADPYGTPGAAQPATGADPYGPPAAGGGLPPASGQYGPAAGDGSQPPQADTYNSPSGAGPLPPPAGQYGAPTEGGLPAPSGQYGPPTGGGSQPQAGNTYNSPSGGAPLPPAADAYGSAPGDGPQQGAGGGYDSPPGGGPLPPAAGDAAATQYLPPVTAAPADEGATQYIPPVGPGALPPETPAGHDPEATTILGTGPRAGAGPLPPASNPDAEATQYIAPVPGADQQPPAGFENLFRSEQGADGSAGATQQMPRVEQQPRQQSSYGAPQPSYTPADEPGGGRGGRGGRTGSRVPVIAAVGIGIAVLGVGAGAMLAGGGGGDDDGGDNKTVAASAPATEGSASPSADPVRAQAIELDKLLADSGDSRSTVINAVGDVRRCDNLPQAAKNLRDAARQRNELVTRLGGITVDKLPDHAALTTALTKAWQASASADNHYASWADQTAGKKGCKKGQARATGQTQAGNRASAAASTEKTKAAQLWNSIAKRYGLTERQPTQL</sequence>
<proteinExistence type="predicted"/>
<feature type="compositionally biased region" description="Low complexity" evidence="1">
    <location>
        <begin position="80"/>
        <end position="96"/>
    </location>
</feature>
<organism evidence="2 3">
    <name type="scientific">Streptomyces venetus</name>
    <dbReference type="NCBI Taxonomy" id="1701086"/>
    <lineage>
        <taxon>Bacteria</taxon>
        <taxon>Bacillati</taxon>
        <taxon>Actinomycetota</taxon>
        <taxon>Actinomycetes</taxon>
        <taxon>Kitasatosporales</taxon>
        <taxon>Streptomycetaceae</taxon>
        <taxon>Streptomyces</taxon>
    </lineage>
</organism>
<feature type="compositionally biased region" description="Polar residues" evidence="1">
    <location>
        <begin position="379"/>
        <end position="404"/>
    </location>
</feature>